<dbReference type="PANTHER" id="PTHR46696">
    <property type="entry name" value="P450, PUTATIVE (EUROFUNG)-RELATED"/>
    <property type="match status" value="1"/>
</dbReference>
<dbReference type="EMBL" id="JAUQOM010000009">
    <property type="protein sequence ID" value="MDO7836587.1"/>
    <property type="molecule type" value="Genomic_DNA"/>
</dbReference>
<organism evidence="3 4">
    <name type="scientific">Sphingobium cyanobacteriorum</name>
    <dbReference type="NCBI Taxonomy" id="3063954"/>
    <lineage>
        <taxon>Bacteria</taxon>
        <taxon>Pseudomonadati</taxon>
        <taxon>Pseudomonadota</taxon>
        <taxon>Alphaproteobacteria</taxon>
        <taxon>Sphingomonadales</taxon>
        <taxon>Sphingomonadaceae</taxon>
        <taxon>Sphingobium</taxon>
    </lineage>
</organism>
<dbReference type="SUPFAM" id="SSF48264">
    <property type="entry name" value="Cytochrome P450"/>
    <property type="match status" value="1"/>
</dbReference>
<dbReference type="PRINTS" id="PR00359">
    <property type="entry name" value="BP450"/>
</dbReference>
<dbReference type="Proteomes" id="UP001176471">
    <property type="component" value="Unassembled WGS sequence"/>
</dbReference>
<evidence type="ECO:0000313" key="4">
    <source>
        <dbReference type="Proteomes" id="UP001176471"/>
    </source>
</evidence>
<evidence type="ECO:0000313" key="3">
    <source>
        <dbReference type="EMBL" id="MDO7836587.1"/>
    </source>
</evidence>
<dbReference type="InterPro" id="IPR001128">
    <property type="entry name" value="Cyt_P450"/>
</dbReference>
<keyword evidence="4" id="KW-1185">Reference proteome</keyword>
<keyword evidence="2" id="KW-0408">Iron</keyword>
<gene>
    <name evidence="3" type="ORF">Q4610_16190</name>
</gene>
<dbReference type="PANTHER" id="PTHR46696:SF6">
    <property type="entry name" value="P450, PUTATIVE (EUROFUNG)-RELATED"/>
    <property type="match status" value="1"/>
</dbReference>
<keyword evidence="2" id="KW-0349">Heme</keyword>
<reference evidence="3" key="1">
    <citation type="submission" date="2023-07" db="EMBL/GenBank/DDBJ databases">
        <title>Bacterial whole genome sequence for Sphingobium sp. HBC34.</title>
        <authorList>
            <person name="Le V."/>
            <person name="Ko S.-R."/>
            <person name="Ahn C.-Y."/>
            <person name="Oh H.-M."/>
        </authorList>
    </citation>
    <scope>NUCLEOTIDE SEQUENCE</scope>
    <source>
        <strain evidence="3">HBC34</strain>
    </source>
</reference>
<accession>A0ABT8ZQV8</accession>
<dbReference type="InterPro" id="IPR036396">
    <property type="entry name" value="Cyt_P450_sf"/>
</dbReference>
<comment type="caution">
    <text evidence="3">The sequence shown here is derived from an EMBL/GenBank/DDBJ whole genome shotgun (WGS) entry which is preliminary data.</text>
</comment>
<comment type="similarity">
    <text evidence="1 2">Belongs to the cytochrome P450 family.</text>
</comment>
<name>A0ABT8ZQV8_9SPHN</name>
<proteinExistence type="inferred from homology"/>
<dbReference type="InterPro" id="IPR002397">
    <property type="entry name" value="Cyt_P450_B"/>
</dbReference>
<evidence type="ECO:0000256" key="2">
    <source>
        <dbReference type="RuleBase" id="RU000461"/>
    </source>
</evidence>
<dbReference type="RefSeq" id="WP_304537004.1">
    <property type="nucleotide sequence ID" value="NZ_JAUQOM010000009.1"/>
</dbReference>
<dbReference type="Pfam" id="PF00067">
    <property type="entry name" value="p450"/>
    <property type="match status" value="1"/>
</dbReference>
<sequence>MIQEWSAAKLRSSEEGNVEIQVVSKNNVPEHVPDDLVRDFNHFTFSPEDEDAHLNWARVVNNDIPLFFTPHFGGYWVINDARLLEDAFPDWELFSSAHKIGVPPTPDDVPHLLPIEADDPYHKQLRRPLNLALSPKGVIALAASAKELVAQLVDEIVVQGHCEFVHDFSLKMPMDLFLRMVNLPAEDRETLIALANTGLKAHDEAARLDAMRSMNAYLHQKVVERLESPGDDLMSAIITMDIDGRKLTIGEQVGYMTTALFGGLDTVGGMMAMTARHLARNPDHRKLLVAHPEKIPDMIEEVLRRYAISTVSRFVTRDVEFGGVQLKQGDRIMLPTPIHGIDESRWDNALEVQLDRKPTDHMAFGKGTHRCPGAILARAELRIFVEEWLKRIPDFAIDESRGGEKWETGTVLGLKSLPLHWQA</sequence>
<keyword evidence="2" id="KW-0479">Metal-binding</keyword>
<dbReference type="InterPro" id="IPR017972">
    <property type="entry name" value="Cyt_P450_CS"/>
</dbReference>
<keyword evidence="2" id="KW-0503">Monooxygenase</keyword>
<evidence type="ECO:0000256" key="1">
    <source>
        <dbReference type="ARBA" id="ARBA00010617"/>
    </source>
</evidence>
<dbReference type="Gene3D" id="1.10.630.10">
    <property type="entry name" value="Cytochrome P450"/>
    <property type="match status" value="1"/>
</dbReference>
<dbReference type="PROSITE" id="PS00086">
    <property type="entry name" value="CYTOCHROME_P450"/>
    <property type="match status" value="1"/>
</dbReference>
<protein>
    <submittedName>
        <fullName evidence="3">Cytochrome P450</fullName>
    </submittedName>
</protein>
<keyword evidence="2" id="KW-0560">Oxidoreductase</keyword>